<gene>
    <name evidence="1" type="ORF">MPC4_30222</name>
</gene>
<proteinExistence type="predicted"/>
<protein>
    <submittedName>
        <fullName evidence="1">Uncharacterized protein</fullName>
    </submittedName>
</protein>
<comment type="caution">
    <text evidence="1">The sequence shown here is derived from an EMBL/GenBank/DDBJ whole genome shotgun (WGS) entry which is preliminary data.</text>
</comment>
<keyword evidence="2" id="KW-1185">Reference proteome</keyword>
<dbReference type="AlphaFoldDB" id="A0A8B6M8D0"/>
<name>A0A8B6M8D0_METTU</name>
<evidence type="ECO:0000313" key="2">
    <source>
        <dbReference type="Proteomes" id="UP000485880"/>
    </source>
</evidence>
<dbReference type="InterPro" id="IPR014903">
    <property type="entry name" value="DUF1796"/>
</dbReference>
<dbReference type="Pfam" id="PF08795">
    <property type="entry name" value="DUF1796"/>
    <property type="match status" value="1"/>
</dbReference>
<dbReference type="EMBL" id="CABFMQ020000087">
    <property type="protein sequence ID" value="VTZ51038.1"/>
    <property type="molecule type" value="Genomic_DNA"/>
</dbReference>
<accession>A0A8B6M8D0</accession>
<reference evidence="1 2" key="1">
    <citation type="submission" date="2019-05" db="EMBL/GenBank/DDBJ databases">
        <authorList>
            <person name="Farhan Ul Haque M."/>
        </authorList>
    </citation>
    <scope>NUCLEOTIDE SEQUENCE [LARGE SCALE GENOMIC DNA]</scope>
    <source>
        <strain evidence="1">2</strain>
    </source>
</reference>
<sequence length="238" mass="27168">MMRPLWRPLLPSAPRLVVDRIISLGALCEVAFQGRRLGRSGRAYPFDWWITPLPSVSIVLDQGAAACFAPEQIMKVPNYGGEPALYSYLSRTVHLHEYGKNVDFLALDVETIAERLQEKYTALHARLLADCATGTTLFVRQRLHEHDPTGQDLEDSLERLCAQLAAIAIDWRLLLLDYEPVRPRERLIQAHAPRLKDANDLGSEKGWSALFRACRIVCRRSARQFSWNDLQESFRDRS</sequence>
<organism evidence="1 2">
    <name type="scientific">Methylocella tundrae</name>
    <dbReference type="NCBI Taxonomy" id="227605"/>
    <lineage>
        <taxon>Bacteria</taxon>
        <taxon>Pseudomonadati</taxon>
        <taxon>Pseudomonadota</taxon>
        <taxon>Alphaproteobacteria</taxon>
        <taxon>Hyphomicrobiales</taxon>
        <taxon>Beijerinckiaceae</taxon>
        <taxon>Methylocella</taxon>
    </lineage>
</organism>
<dbReference type="Proteomes" id="UP000485880">
    <property type="component" value="Unassembled WGS sequence"/>
</dbReference>
<evidence type="ECO:0000313" key="1">
    <source>
        <dbReference type="EMBL" id="VTZ51038.1"/>
    </source>
</evidence>